<keyword evidence="8" id="KW-1185">Reference proteome</keyword>
<feature type="transmembrane region" description="Helical" evidence="6">
    <location>
        <begin position="158"/>
        <end position="178"/>
    </location>
</feature>
<evidence type="ECO:0000256" key="3">
    <source>
        <dbReference type="ARBA" id="ARBA00022692"/>
    </source>
</evidence>
<keyword evidence="5 6" id="KW-0472">Membrane</keyword>
<dbReference type="PIRSF" id="PIRSF035875">
    <property type="entry name" value="RNase_BN"/>
    <property type="match status" value="1"/>
</dbReference>
<evidence type="ECO:0000256" key="6">
    <source>
        <dbReference type="SAM" id="Phobius"/>
    </source>
</evidence>
<protein>
    <submittedName>
        <fullName evidence="7">Uncharacterized protein</fullName>
    </submittedName>
</protein>
<dbReference type="AlphaFoldDB" id="A0A0P6Y4W2"/>
<dbReference type="STRING" id="70996.SE18_03575"/>
<feature type="transmembrane region" description="Helical" evidence="6">
    <location>
        <begin position="258"/>
        <end position="276"/>
    </location>
</feature>
<evidence type="ECO:0000256" key="2">
    <source>
        <dbReference type="ARBA" id="ARBA00022475"/>
    </source>
</evidence>
<keyword evidence="2" id="KW-1003">Cell membrane</keyword>
<feature type="transmembrane region" description="Helical" evidence="6">
    <location>
        <begin position="231"/>
        <end position="252"/>
    </location>
</feature>
<accession>A0A0P6Y4W2</accession>
<keyword evidence="4 6" id="KW-1133">Transmembrane helix</keyword>
<sequence>MKQWVTKTAWPLLQRTVKAWNDDDCSRMAASLAYYAVFSIFPLILLLLSVLGYWLRLQGDTNANVEETLVNSLMQVFQTSPQVGVDNSSIRNALVEILKSLSQQAGTNAPIALITTFFAASGIFVQIDKSFDVIWDIQPKQGNFLYTIRSTVIERSKAFSLVLVIGLLLISSLILSSVLQGLENLSKSFNLPGVGVGWQIFTFALAFAVNVLIFFLLFFAMPKPKMRWRDILPGALLTAALWEIGKIVLSLFLGGNKYTASTTVAAFIALLAWIYYASQIIFFGAEFCRVYTDWNQTRRAKQAPAIALPTPPDLPTTALPPALATSQQKATYAVGGTALGVVLGVVMSIVGTLVAIVQFIRTLRNGKA</sequence>
<keyword evidence="3 6" id="KW-0812">Transmembrane</keyword>
<dbReference type="RefSeq" id="WP_054533047.1">
    <property type="nucleotide sequence ID" value="NZ_LGKP01000007.1"/>
</dbReference>
<dbReference type="Proteomes" id="UP000050277">
    <property type="component" value="Unassembled WGS sequence"/>
</dbReference>
<dbReference type="GO" id="GO:0005886">
    <property type="term" value="C:plasma membrane"/>
    <property type="evidence" value="ECO:0007669"/>
    <property type="project" value="UniProtKB-SubCell"/>
</dbReference>
<dbReference type="Pfam" id="PF03631">
    <property type="entry name" value="Virul_fac_BrkB"/>
    <property type="match status" value="1"/>
</dbReference>
<evidence type="ECO:0000256" key="4">
    <source>
        <dbReference type="ARBA" id="ARBA00022989"/>
    </source>
</evidence>
<evidence type="ECO:0000256" key="5">
    <source>
        <dbReference type="ARBA" id="ARBA00023136"/>
    </source>
</evidence>
<comment type="subcellular location">
    <subcellularLocation>
        <location evidence="1">Cell membrane</location>
        <topology evidence="1">Multi-pass membrane protein</topology>
    </subcellularLocation>
</comment>
<comment type="caution">
    <text evidence="7">The sequence shown here is derived from an EMBL/GenBank/DDBJ whole genome shotgun (WGS) entry which is preliminary data.</text>
</comment>
<reference evidence="7 8" key="1">
    <citation type="submission" date="2015-07" db="EMBL/GenBank/DDBJ databases">
        <title>Whole genome sequence of Herpetosiphon geysericola DSM 7119.</title>
        <authorList>
            <person name="Hemp J."/>
            <person name="Ward L.M."/>
            <person name="Pace L.A."/>
            <person name="Fischer W.W."/>
        </authorList>
    </citation>
    <scope>NUCLEOTIDE SEQUENCE [LARGE SCALE GENOMIC DNA]</scope>
    <source>
        <strain evidence="7 8">DSM 7119</strain>
    </source>
</reference>
<gene>
    <name evidence="7" type="ORF">SE18_03575</name>
</gene>
<name>A0A0P6Y4W2_9CHLR</name>
<organism evidence="7 8">
    <name type="scientific">Herpetosiphon geysericola</name>
    <dbReference type="NCBI Taxonomy" id="70996"/>
    <lineage>
        <taxon>Bacteria</taxon>
        <taxon>Bacillati</taxon>
        <taxon>Chloroflexota</taxon>
        <taxon>Chloroflexia</taxon>
        <taxon>Herpetosiphonales</taxon>
        <taxon>Herpetosiphonaceae</taxon>
        <taxon>Herpetosiphon</taxon>
    </lineage>
</organism>
<dbReference type="EMBL" id="LGKP01000007">
    <property type="protein sequence ID" value="KPL91232.1"/>
    <property type="molecule type" value="Genomic_DNA"/>
</dbReference>
<dbReference type="InterPro" id="IPR017039">
    <property type="entry name" value="Virul_fac_BrkB"/>
</dbReference>
<evidence type="ECO:0000256" key="1">
    <source>
        <dbReference type="ARBA" id="ARBA00004651"/>
    </source>
</evidence>
<dbReference type="PANTHER" id="PTHR30213:SF1">
    <property type="entry name" value="INNER MEMBRANE PROTEIN YHJD"/>
    <property type="match status" value="1"/>
</dbReference>
<feature type="transmembrane region" description="Helical" evidence="6">
    <location>
        <begin position="198"/>
        <end position="219"/>
    </location>
</feature>
<evidence type="ECO:0000313" key="8">
    <source>
        <dbReference type="Proteomes" id="UP000050277"/>
    </source>
</evidence>
<proteinExistence type="predicted"/>
<feature type="transmembrane region" description="Helical" evidence="6">
    <location>
        <begin position="338"/>
        <end position="360"/>
    </location>
</feature>
<feature type="transmembrane region" description="Helical" evidence="6">
    <location>
        <begin position="32"/>
        <end position="55"/>
    </location>
</feature>
<dbReference type="OrthoDB" id="148990at2"/>
<evidence type="ECO:0000313" key="7">
    <source>
        <dbReference type="EMBL" id="KPL91232.1"/>
    </source>
</evidence>
<dbReference type="PANTHER" id="PTHR30213">
    <property type="entry name" value="INNER MEMBRANE PROTEIN YHJD"/>
    <property type="match status" value="1"/>
</dbReference>